<dbReference type="EMBL" id="BMRE01000018">
    <property type="protein sequence ID" value="GGU45510.1"/>
    <property type="molecule type" value="Genomic_DNA"/>
</dbReference>
<dbReference type="RefSeq" id="WP_268247636.1">
    <property type="nucleotide sequence ID" value="NZ_BMRE01000018.1"/>
</dbReference>
<evidence type="ECO:0000313" key="2">
    <source>
        <dbReference type="EMBL" id="GGU45510.1"/>
    </source>
</evidence>
<dbReference type="Pfam" id="PF19054">
    <property type="entry name" value="DUF5753"/>
    <property type="match status" value="1"/>
</dbReference>
<organism evidence="2 3">
    <name type="scientific">Lentzea flava</name>
    <dbReference type="NCBI Taxonomy" id="103732"/>
    <lineage>
        <taxon>Bacteria</taxon>
        <taxon>Bacillati</taxon>
        <taxon>Actinomycetota</taxon>
        <taxon>Actinomycetes</taxon>
        <taxon>Pseudonocardiales</taxon>
        <taxon>Pseudonocardiaceae</taxon>
        <taxon>Lentzea</taxon>
    </lineage>
</organism>
<dbReference type="Proteomes" id="UP000649573">
    <property type="component" value="Unassembled WGS sequence"/>
</dbReference>
<sequence>MVEKVVGGVDTMIEQLLYLVEIAALPNVTLQIVEHSAGAYSLLTGSVVLLGYEDDGDDESKSAYVASHGGGVTLEDADEVEALAAQFEAAANIALSHDDSVKFVERRIEVLRGAARQS</sequence>
<comment type="caution">
    <text evidence="2">The sequence shown here is derived from an EMBL/GenBank/DDBJ whole genome shotgun (WGS) entry which is preliminary data.</text>
</comment>
<evidence type="ECO:0000259" key="1">
    <source>
        <dbReference type="Pfam" id="PF19054"/>
    </source>
</evidence>
<protein>
    <recommendedName>
        <fullName evidence="1">DUF5753 domain-containing protein</fullName>
    </recommendedName>
</protein>
<dbReference type="InterPro" id="IPR043917">
    <property type="entry name" value="DUF5753"/>
</dbReference>
<proteinExistence type="predicted"/>
<evidence type="ECO:0000313" key="3">
    <source>
        <dbReference type="Proteomes" id="UP000649573"/>
    </source>
</evidence>
<accession>A0ABQ2UNK7</accession>
<name>A0ABQ2UNK7_9PSEU</name>
<feature type="domain" description="DUF5753" evidence="1">
    <location>
        <begin position="4"/>
        <end position="106"/>
    </location>
</feature>
<keyword evidence="3" id="KW-1185">Reference proteome</keyword>
<reference evidence="3" key="1">
    <citation type="journal article" date="2019" name="Int. J. Syst. Evol. Microbiol.">
        <title>The Global Catalogue of Microorganisms (GCM) 10K type strain sequencing project: providing services to taxonomists for standard genome sequencing and annotation.</title>
        <authorList>
            <consortium name="The Broad Institute Genomics Platform"/>
            <consortium name="The Broad Institute Genome Sequencing Center for Infectious Disease"/>
            <person name="Wu L."/>
            <person name="Ma J."/>
        </authorList>
    </citation>
    <scope>NUCLEOTIDE SEQUENCE [LARGE SCALE GENOMIC DNA]</scope>
    <source>
        <strain evidence="3">JCM 3296</strain>
    </source>
</reference>
<gene>
    <name evidence="2" type="ORF">GCM10010178_42410</name>
</gene>